<dbReference type="Gene3D" id="3.40.50.450">
    <property type="match status" value="1"/>
</dbReference>
<dbReference type="InterPro" id="IPR051239">
    <property type="entry name" value="2'-dNMP_N-hydrolase"/>
</dbReference>
<gene>
    <name evidence="1" type="ORF">CCC_01950</name>
</gene>
<name>A0A0C2YUX6_PARME</name>
<organism evidence="1 2">
    <name type="scientific">Paramagnetospirillum magnetotacticum MS-1</name>
    <dbReference type="NCBI Taxonomy" id="272627"/>
    <lineage>
        <taxon>Bacteria</taxon>
        <taxon>Pseudomonadati</taxon>
        <taxon>Pseudomonadota</taxon>
        <taxon>Alphaproteobacteria</taxon>
        <taxon>Rhodospirillales</taxon>
        <taxon>Magnetospirillaceae</taxon>
        <taxon>Paramagnetospirillum</taxon>
    </lineage>
</organism>
<keyword evidence="2" id="KW-1185">Reference proteome</keyword>
<dbReference type="PANTHER" id="PTHR15364">
    <property type="entry name" value="2'-DEOXYNUCLEOSIDE 5'-PHOSPHATE N-HYDROLASE 1"/>
    <property type="match status" value="1"/>
</dbReference>
<dbReference type="STRING" id="272627.CCC_01950"/>
<dbReference type="GO" id="GO:0009159">
    <property type="term" value="P:deoxyribonucleoside monophosphate catabolic process"/>
    <property type="evidence" value="ECO:0007669"/>
    <property type="project" value="TreeGrafter"/>
</dbReference>
<dbReference type="RefSeq" id="WP_009868210.1">
    <property type="nucleotide sequence ID" value="NZ_JXSL01000027.1"/>
</dbReference>
<sequence>MTHKPKAYLAGPAVFHPAAKALLDYLAEMCGQHGMEGVAPFEPEAEHSALPPAELAALIRSGNMARIKECDVVIACVSPFRGPGACPGTTWEMGYAEGLGKPVVAWSEDMRPYKDRVPHDQDEDGRSFCRQHGMLVEDFGLAENLMYAAGPCVVQPDFEAALKIAGELAGSHRPAAG</sequence>
<protein>
    <submittedName>
        <fullName evidence="1">Nucleoside 2-deoxyribosyltransferase</fullName>
    </submittedName>
</protein>
<dbReference type="OrthoDB" id="9795789at2"/>
<dbReference type="AlphaFoldDB" id="A0A0C2YUX6"/>
<evidence type="ECO:0000313" key="2">
    <source>
        <dbReference type="Proteomes" id="UP000031971"/>
    </source>
</evidence>
<dbReference type="Proteomes" id="UP000031971">
    <property type="component" value="Unassembled WGS sequence"/>
</dbReference>
<evidence type="ECO:0000313" key="1">
    <source>
        <dbReference type="EMBL" id="KIL98500.1"/>
    </source>
</evidence>
<dbReference type="GO" id="GO:0070694">
    <property type="term" value="F:5-hydroxymethyl-dUMP N-hydrolase activity"/>
    <property type="evidence" value="ECO:0007669"/>
    <property type="project" value="TreeGrafter"/>
</dbReference>
<accession>A0A0C2YUX6</accession>
<dbReference type="EMBL" id="JXSL01000027">
    <property type="protein sequence ID" value="KIL98500.1"/>
    <property type="molecule type" value="Genomic_DNA"/>
</dbReference>
<keyword evidence="1" id="KW-0808">Transferase</keyword>
<dbReference type="Pfam" id="PF05014">
    <property type="entry name" value="Nuc_deoxyrib_tr"/>
    <property type="match status" value="1"/>
</dbReference>
<comment type="caution">
    <text evidence="1">The sequence shown here is derived from an EMBL/GenBank/DDBJ whole genome shotgun (WGS) entry which is preliminary data.</text>
</comment>
<dbReference type="PANTHER" id="PTHR15364:SF0">
    <property type="entry name" value="2'-DEOXYNUCLEOSIDE 5'-PHOSPHATE N-HYDROLASE 1"/>
    <property type="match status" value="1"/>
</dbReference>
<dbReference type="InterPro" id="IPR007710">
    <property type="entry name" value="Nucleoside_deoxyribTrfase"/>
</dbReference>
<reference evidence="1 2" key="1">
    <citation type="submission" date="2015-01" db="EMBL/GenBank/DDBJ databases">
        <title>Genome Sequence of Magnetospirillum magnetotacticum Strain MS-1.</title>
        <authorList>
            <person name="Marinov G.K."/>
            <person name="Smalley M.D."/>
            <person name="DeSalvo G."/>
        </authorList>
    </citation>
    <scope>NUCLEOTIDE SEQUENCE [LARGE SCALE GENOMIC DNA]</scope>
    <source>
        <strain evidence="1 2">MS-1</strain>
    </source>
</reference>
<dbReference type="SUPFAM" id="SSF52309">
    <property type="entry name" value="N-(deoxy)ribosyltransferase-like"/>
    <property type="match status" value="1"/>
</dbReference>
<dbReference type="GO" id="GO:0016740">
    <property type="term" value="F:transferase activity"/>
    <property type="evidence" value="ECO:0007669"/>
    <property type="project" value="UniProtKB-KW"/>
</dbReference>
<proteinExistence type="predicted"/>